<sequence>MIDFTSLPYKTAWPVPWKRPERSIWISKRLLTGSAGKKRPWRPKVFFTAGTPDSMEAHRQMWALAISPAAAPNTGNTKPPHPQPPPQQ</sequence>
<evidence type="ECO:0000256" key="1">
    <source>
        <dbReference type="SAM" id="MobiDB-lite"/>
    </source>
</evidence>
<dbReference type="RefSeq" id="WP_247396133.1">
    <property type="nucleotide sequence ID" value="NZ_JAKNRV010000011.1"/>
</dbReference>
<gene>
    <name evidence="2" type="ORF">L9Z73_02725</name>
</gene>
<dbReference type="EMBL" id="JAKNRV010000011">
    <property type="protein sequence ID" value="MCK1783312.1"/>
    <property type="molecule type" value="Genomic_DNA"/>
</dbReference>
<feature type="compositionally biased region" description="Pro residues" evidence="1">
    <location>
        <begin position="79"/>
        <end position="88"/>
    </location>
</feature>
<comment type="caution">
    <text evidence="2">The sequence shown here is derived from an EMBL/GenBank/DDBJ whole genome shotgun (WGS) entry which is preliminary data.</text>
</comment>
<reference evidence="2 3" key="1">
    <citation type="submission" date="2022-02" db="EMBL/GenBank/DDBJ databases">
        <title>Comparative genomics of the first Antarctic Pseudomonas spp. capable of biotransforming 2,4,6-Trinitrotoluene.</title>
        <authorList>
            <person name="Cabrera M.A."/>
            <person name="Marquez S.L."/>
            <person name="Perez-Donoso J.M."/>
        </authorList>
    </citation>
    <scope>NUCLEOTIDE SEQUENCE [LARGE SCALE GENOMIC DNA]</scope>
    <source>
        <strain evidence="2 3">TNT11</strain>
    </source>
</reference>
<accession>A0ABT0ECE4</accession>
<dbReference type="Proteomes" id="UP001317085">
    <property type="component" value="Unassembled WGS sequence"/>
</dbReference>
<feature type="region of interest" description="Disordered" evidence="1">
    <location>
        <begin position="66"/>
        <end position="88"/>
    </location>
</feature>
<keyword evidence="3" id="KW-1185">Reference proteome</keyword>
<proteinExistence type="predicted"/>
<evidence type="ECO:0000313" key="3">
    <source>
        <dbReference type="Proteomes" id="UP001317085"/>
    </source>
</evidence>
<organism evidence="2 3">
    <name type="scientific">Pseudomonas emilianonis</name>
    <dbReference type="NCBI Taxonomy" id="2915812"/>
    <lineage>
        <taxon>Bacteria</taxon>
        <taxon>Pseudomonadati</taxon>
        <taxon>Pseudomonadota</taxon>
        <taxon>Gammaproteobacteria</taxon>
        <taxon>Pseudomonadales</taxon>
        <taxon>Pseudomonadaceae</taxon>
        <taxon>Pseudomonas</taxon>
    </lineage>
</organism>
<evidence type="ECO:0000313" key="2">
    <source>
        <dbReference type="EMBL" id="MCK1783312.1"/>
    </source>
</evidence>
<name>A0ABT0ECE4_9PSED</name>
<protein>
    <submittedName>
        <fullName evidence="2">Uncharacterized protein</fullName>
    </submittedName>
</protein>